<dbReference type="InterPro" id="IPR027417">
    <property type="entry name" value="P-loop_NTPase"/>
</dbReference>
<dbReference type="PANTHER" id="PTHR10039">
    <property type="entry name" value="AMELOGENIN"/>
    <property type="match status" value="1"/>
</dbReference>
<dbReference type="Gene3D" id="3.40.50.300">
    <property type="entry name" value="P-loop containing nucleotide triphosphate hydrolases"/>
    <property type="match status" value="1"/>
</dbReference>
<keyword evidence="1" id="KW-0677">Repeat</keyword>
<feature type="domain" description="NACHT" evidence="2">
    <location>
        <begin position="40"/>
        <end position="188"/>
    </location>
</feature>
<proteinExistence type="predicted"/>
<sequence length="272" mass="30588">VGAMHDSAERYPPPRCHPETRTAINREIVDWIEDTNNSTKILWLNGPAGAGKSAIAQTIAEFVLGASFFFSRSTPGRNTSKTLFPTIAVQLAESIPEIAGNIQTVFEHNTSILDKSADIQLLELIIKPLQSLLARENRPTLRSTFVIIDGLDECHGEDNQTFIMKLITSAIIKGQIPLYFLICSRPESWLKDTFDSSPLNKLTRQLMLTHADSVDDDIRMVLRAGFTRIHQHPRYKWTMRSISGAWPSQDQIEAIVERCSGQFIYASTVLKY</sequence>
<gene>
    <name evidence="3" type="ORF">BDQ12DRAFT_589973</name>
</gene>
<evidence type="ECO:0000259" key="2">
    <source>
        <dbReference type="PROSITE" id="PS50837"/>
    </source>
</evidence>
<dbReference type="SUPFAM" id="SSF52540">
    <property type="entry name" value="P-loop containing nucleoside triphosphate hydrolases"/>
    <property type="match status" value="1"/>
</dbReference>
<keyword evidence="4" id="KW-1185">Reference proteome</keyword>
<dbReference type="PROSITE" id="PS50837">
    <property type="entry name" value="NACHT"/>
    <property type="match status" value="1"/>
</dbReference>
<dbReference type="Proteomes" id="UP000308652">
    <property type="component" value="Unassembled WGS sequence"/>
</dbReference>
<feature type="non-terminal residue" evidence="3">
    <location>
        <position position="1"/>
    </location>
</feature>
<dbReference type="AlphaFoldDB" id="A0A5C3LZA0"/>
<dbReference type="EMBL" id="ML213636">
    <property type="protein sequence ID" value="TFK34111.1"/>
    <property type="molecule type" value="Genomic_DNA"/>
</dbReference>
<organism evidence="3 4">
    <name type="scientific">Crucibulum laeve</name>
    <dbReference type="NCBI Taxonomy" id="68775"/>
    <lineage>
        <taxon>Eukaryota</taxon>
        <taxon>Fungi</taxon>
        <taxon>Dikarya</taxon>
        <taxon>Basidiomycota</taxon>
        <taxon>Agaricomycotina</taxon>
        <taxon>Agaricomycetes</taxon>
        <taxon>Agaricomycetidae</taxon>
        <taxon>Agaricales</taxon>
        <taxon>Agaricineae</taxon>
        <taxon>Nidulariaceae</taxon>
        <taxon>Crucibulum</taxon>
    </lineage>
</organism>
<protein>
    <recommendedName>
        <fullName evidence="2">NACHT domain-containing protein</fullName>
    </recommendedName>
</protein>
<feature type="non-terminal residue" evidence="3">
    <location>
        <position position="272"/>
    </location>
</feature>
<evidence type="ECO:0000313" key="3">
    <source>
        <dbReference type="EMBL" id="TFK34111.1"/>
    </source>
</evidence>
<reference evidence="3 4" key="1">
    <citation type="journal article" date="2019" name="Nat. Ecol. Evol.">
        <title>Megaphylogeny resolves global patterns of mushroom evolution.</title>
        <authorList>
            <person name="Varga T."/>
            <person name="Krizsan K."/>
            <person name="Foldi C."/>
            <person name="Dima B."/>
            <person name="Sanchez-Garcia M."/>
            <person name="Sanchez-Ramirez S."/>
            <person name="Szollosi G.J."/>
            <person name="Szarkandi J.G."/>
            <person name="Papp V."/>
            <person name="Albert L."/>
            <person name="Andreopoulos W."/>
            <person name="Angelini C."/>
            <person name="Antonin V."/>
            <person name="Barry K.W."/>
            <person name="Bougher N.L."/>
            <person name="Buchanan P."/>
            <person name="Buyck B."/>
            <person name="Bense V."/>
            <person name="Catcheside P."/>
            <person name="Chovatia M."/>
            <person name="Cooper J."/>
            <person name="Damon W."/>
            <person name="Desjardin D."/>
            <person name="Finy P."/>
            <person name="Geml J."/>
            <person name="Haridas S."/>
            <person name="Hughes K."/>
            <person name="Justo A."/>
            <person name="Karasinski D."/>
            <person name="Kautmanova I."/>
            <person name="Kiss B."/>
            <person name="Kocsube S."/>
            <person name="Kotiranta H."/>
            <person name="LaButti K.M."/>
            <person name="Lechner B.E."/>
            <person name="Liimatainen K."/>
            <person name="Lipzen A."/>
            <person name="Lukacs Z."/>
            <person name="Mihaltcheva S."/>
            <person name="Morgado L.N."/>
            <person name="Niskanen T."/>
            <person name="Noordeloos M.E."/>
            <person name="Ohm R.A."/>
            <person name="Ortiz-Santana B."/>
            <person name="Ovrebo C."/>
            <person name="Racz N."/>
            <person name="Riley R."/>
            <person name="Savchenko A."/>
            <person name="Shiryaev A."/>
            <person name="Soop K."/>
            <person name="Spirin V."/>
            <person name="Szebenyi C."/>
            <person name="Tomsovsky M."/>
            <person name="Tulloss R.E."/>
            <person name="Uehling J."/>
            <person name="Grigoriev I.V."/>
            <person name="Vagvolgyi C."/>
            <person name="Papp T."/>
            <person name="Martin F.M."/>
            <person name="Miettinen O."/>
            <person name="Hibbett D.S."/>
            <person name="Nagy L.G."/>
        </authorList>
    </citation>
    <scope>NUCLEOTIDE SEQUENCE [LARGE SCALE GENOMIC DNA]</scope>
    <source>
        <strain evidence="3 4">CBS 166.37</strain>
    </source>
</reference>
<name>A0A5C3LZA0_9AGAR</name>
<dbReference type="InterPro" id="IPR056884">
    <property type="entry name" value="NPHP3-like_N"/>
</dbReference>
<accession>A0A5C3LZA0</accession>
<dbReference type="InterPro" id="IPR007111">
    <property type="entry name" value="NACHT_NTPase"/>
</dbReference>
<evidence type="ECO:0000256" key="1">
    <source>
        <dbReference type="ARBA" id="ARBA00022737"/>
    </source>
</evidence>
<evidence type="ECO:0000313" key="4">
    <source>
        <dbReference type="Proteomes" id="UP000308652"/>
    </source>
</evidence>
<dbReference type="PANTHER" id="PTHR10039:SF14">
    <property type="entry name" value="NACHT DOMAIN-CONTAINING PROTEIN"/>
    <property type="match status" value="1"/>
</dbReference>
<dbReference type="OrthoDB" id="5967843at2759"/>
<dbReference type="Pfam" id="PF24883">
    <property type="entry name" value="NPHP3_N"/>
    <property type="match status" value="1"/>
</dbReference>
<dbReference type="STRING" id="68775.A0A5C3LZA0"/>